<feature type="compositionally biased region" description="Low complexity" evidence="2">
    <location>
        <begin position="474"/>
        <end position="487"/>
    </location>
</feature>
<feature type="coiled-coil region" evidence="1">
    <location>
        <begin position="95"/>
        <end position="174"/>
    </location>
</feature>
<keyword evidence="1" id="KW-0175">Coiled coil</keyword>
<feature type="compositionally biased region" description="Pro residues" evidence="2">
    <location>
        <begin position="729"/>
        <end position="738"/>
    </location>
</feature>
<feature type="coiled-coil region" evidence="1">
    <location>
        <begin position="199"/>
        <end position="233"/>
    </location>
</feature>
<feature type="compositionally biased region" description="Low complexity" evidence="2">
    <location>
        <begin position="739"/>
        <end position="757"/>
    </location>
</feature>
<feature type="region of interest" description="Disordered" evidence="2">
    <location>
        <begin position="474"/>
        <end position="495"/>
    </location>
</feature>
<proteinExistence type="predicted"/>
<evidence type="ECO:0000256" key="1">
    <source>
        <dbReference type="SAM" id="Coils"/>
    </source>
</evidence>
<feature type="region of interest" description="Disordered" evidence="2">
    <location>
        <begin position="258"/>
        <end position="336"/>
    </location>
</feature>
<feature type="region of interest" description="Disordered" evidence="2">
    <location>
        <begin position="643"/>
        <end position="758"/>
    </location>
</feature>
<feature type="compositionally biased region" description="Polar residues" evidence="2">
    <location>
        <begin position="643"/>
        <end position="656"/>
    </location>
</feature>
<evidence type="ECO:0008006" key="5">
    <source>
        <dbReference type="Google" id="ProtNLM"/>
    </source>
</evidence>
<feature type="compositionally biased region" description="Basic and acidic residues" evidence="2">
    <location>
        <begin position="831"/>
        <end position="844"/>
    </location>
</feature>
<protein>
    <recommendedName>
        <fullName evidence="5">C3H1-type domain-containing protein</fullName>
    </recommendedName>
</protein>
<feature type="region of interest" description="Disordered" evidence="2">
    <location>
        <begin position="551"/>
        <end position="601"/>
    </location>
</feature>
<feature type="compositionally biased region" description="Polar residues" evidence="2">
    <location>
        <begin position="663"/>
        <end position="692"/>
    </location>
</feature>
<sequence>MSTPPDGSYITQILNAGFFVPATVPAPTMSQTEEIAELKRLNKALKAEKDATDKRASERYRDFLHADRRAERTEQALKNEKWERTDDQIKAVRLYNCFKDNIARLEADFAQAQQLEHSHVQLQELQTANTRLQGELAQHREAAARVQTSQSNALKKVQVKYEAEKQQFKEQSEKEFQKRLAEKEKQWKDESTRHSATAIQKWMKQYQSMQQEIERLQQQLKQSQQALDWHKGQLQQQYPQRVGFQGPQMAAGIHAGFPLTTLQSPQQDKDQARKRRRLNSTGDAHASMPEQGGGNTSTTTPKRKMPSLARQSSQNAVTPTRLSQHPATTASPLQSLQQAQSQTQALANWQVQEQDILLQAQQNGSYQLFHQFFARMNADRQKVGHPQLTIMQAWSAFNQQLLALRARQNPSQLIFQHDASMSQNMALGDRQATLQSPFLPMATLFDQQTHQSVNIQSPLSRRAGNFGTFQSMQLPQQCQQSPQSLPQNDWQSPATSIQNLSSMPTLTARYNANSPAIPSDKNFQPQAVTQQAYSGIDDMDLAAQLSLQLQDGNLYPSPEDSQGAQDKSGLGNQGEIPGWASPTPSHEHSSHQPNGQITSSAVNFQDFGNGLAHSGFSAAANTPASLPYQSHNTEASFDVWSQQHGASNVPQRTPQQLGLDPSLLQNDTNQAFNGNFGSFDTVQAPRNDQSASHQRHPSEAPSIISVRSSHAPHDMPATRPTISRKCPAAAPPAPPASPASPASVHSTPAPSSRSTPAPAGPVFPVCTHCHEMWWNQTCDAGESCQNCMGSGSQCERPKCLLEAGTCANARCPRVHEGDVRFRSVVKKPKTLKREGKKGERKRSPVEMSRPQ</sequence>
<feature type="region of interest" description="Disordered" evidence="2">
    <location>
        <begin position="510"/>
        <end position="529"/>
    </location>
</feature>
<dbReference type="RefSeq" id="XP_033447801.1">
    <property type="nucleotide sequence ID" value="XM_033587763.1"/>
</dbReference>
<feature type="region of interest" description="Disordered" evidence="2">
    <location>
        <begin position="825"/>
        <end position="851"/>
    </location>
</feature>
<evidence type="ECO:0000313" key="4">
    <source>
        <dbReference type="Proteomes" id="UP000800082"/>
    </source>
</evidence>
<organism evidence="3 4">
    <name type="scientific">Didymella exigua CBS 183.55</name>
    <dbReference type="NCBI Taxonomy" id="1150837"/>
    <lineage>
        <taxon>Eukaryota</taxon>
        <taxon>Fungi</taxon>
        <taxon>Dikarya</taxon>
        <taxon>Ascomycota</taxon>
        <taxon>Pezizomycotina</taxon>
        <taxon>Dothideomycetes</taxon>
        <taxon>Pleosporomycetidae</taxon>
        <taxon>Pleosporales</taxon>
        <taxon>Pleosporineae</taxon>
        <taxon>Didymellaceae</taxon>
        <taxon>Didymella</taxon>
    </lineage>
</organism>
<feature type="coiled-coil region" evidence="1">
    <location>
        <begin position="28"/>
        <end position="55"/>
    </location>
</feature>
<evidence type="ECO:0000256" key="2">
    <source>
        <dbReference type="SAM" id="MobiDB-lite"/>
    </source>
</evidence>
<dbReference type="GeneID" id="54345410"/>
<feature type="compositionally biased region" description="Polar residues" evidence="2">
    <location>
        <begin position="591"/>
        <end position="601"/>
    </location>
</feature>
<reference evidence="3" key="1">
    <citation type="journal article" date="2020" name="Stud. Mycol.">
        <title>101 Dothideomycetes genomes: a test case for predicting lifestyles and emergence of pathogens.</title>
        <authorList>
            <person name="Haridas S."/>
            <person name="Albert R."/>
            <person name="Binder M."/>
            <person name="Bloem J."/>
            <person name="Labutti K."/>
            <person name="Salamov A."/>
            <person name="Andreopoulos B."/>
            <person name="Baker S."/>
            <person name="Barry K."/>
            <person name="Bills G."/>
            <person name="Bluhm B."/>
            <person name="Cannon C."/>
            <person name="Castanera R."/>
            <person name="Culley D."/>
            <person name="Daum C."/>
            <person name="Ezra D."/>
            <person name="Gonzalez J."/>
            <person name="Henrissat B."/>
            <person name="Kuo A."/>
            <person name="Liang C."/>
            <person name="Lipzen A."/>
            <person name="Lutzoni F."/>
            <person name="Magnuson J."/>
            <person name="Mondo S."/>
            <person name="Nolan M."/>
            <person name="Ohm R."/>
            <person name="Pangilinan J."/>
            <person name="Park H.-J."/>
            <person name="Ramirez L."/>
            <person name="Alfaro M."/>
            <person name="Sun H."/>
            <person name="Tritt A."/>
            <person name="Yoshinaga Y."/>
            <person name="Zwiers L.-H."/>
            <person name="Turgeon B."/>
            <person name="Goodwin S."/>
            <person name="Spatafora J."/>
            <person name="Crous P."/>
            <person name="Grigoriev I."/>
        </authorList>
    </citation>
    <scope>NUCLEOTIDE SEQUENCE</scope>
    <source>
        <strain evidence="3">CBS 183.55</strain>
    </source>
</reference>
<dbReference type="Proteomes" id="UP000800082">
    <property type="component" value="Unassembled WGS sequence"/>
</dbReference>
<keyword evidence="4" id="KW-1185">Reference proteome</keyword>
<feature type="compositionally biased region" description="Polar residues" evidence="2">
    <location>
        <begin position="309"/>
        <end position="328"/>
    </location>
</feature>
<dbReference type="AlphaFoldDB" id="A0A6A5RIV6"/>
<gene>
    <name evidence="3" type="ORF">M421DRAFT_170002</name>
</gene>
<name>A0A6A5RIV6_9PLEO</name>
<dbReference type="OrthoDB" id="3797204at2759"/>
<dbReference type="EMBL" id="ML978971">
    <property type="protein sequence ID" value="KAF1927549.1"/>
    <property type="molecule type" value="Genomic_DNA"/>
</dbReference>
<accession>A0A6A5RIV6</accession>
<evidence type="ECO:0000313" key="3">
    <source>
        <dbReference type="EMBL" id="KAF1927549.1"/>
    </source>
</evidence>